<evidence type="ECO:0000256" key="3">
    <source>
        <dbReference type="SAM" id="SignalP"/>
    </source>
</evidence>
<feature type="transmembrane region" description="Helical" evidence="2">
    <location>
        <begin position="1106"/>
        <end position="1127"/>
    </location>
</feature>
<feature type="signal peptide" evidence="3">
    <location>
        <begin position="1"/>
        <end position="19"/>
    </location>
</feature>
<evidence type="ECO:0000259" key="4">
    <source>
        <dbReference type="PROSITE" id="PS50026"/>
    </source>
</evidence>
<evidence type="ECO:0000256" key="1">
    <source>
        <dbReference type="PROSITE-ProRule" id="PRU00076"/>
    </source>
</evidence>
<feature type="transmembrane region" description="Helical" evidence="2">
    <location>
        <begin position="1075"/>
        <end position="1099"/>
    </location>
</feature>
<feature type="disulfide bond" evidence="1">
    <location>
        <begin position="107"/>
        <end position="116"/>
    </location>
</feature>
<dbReference type="PANTHER" id="PTHR11319">
    <property type="entry name" value="G PROTEIN-COUPLED RECEPTOR-RELATED"/>
    <property type="match status" value="1"/>
</dbReference>
<dbReference type="InterPro" id="IPR002909">
    <property type="entry name" value="IPT_dom"/>
</dbReference>
<feature type="transmembrane region" description="Helical" evidence="2">
    <location>
        <begin position="1167"/>
        <end position="1188"/>
    </location>
</feature>
<dbReference type="Pfam" id="PF24633">
    <property type="entry name" value="DUF7630"/>
    <property type="match status" value="1"/>
</dbReference>
<dbReference type="Gene3D" id="2.170.300.10">
    <property type="entry name" value="Tie2 ligand-binding domain superfamily"/>
    <property type="match status" value="1"/>
</dbReference>
<feature type="transmembrane region" description="Helical" evidence="2">
    <location>
        <begin position="1654"/>
        <end position="1680"/>
    </location>
</feature>
<evidence type="ECO:0000313" key="6">
    <source>
        <dbReference type="Proteomes" id="UP000515908"/>
    </source>
</evidence>
<reference evidence="5 6" key="1">
    <citation type="submission" date="2020-08" db="EMBL/GenBank/DDBJ databases">
        <authorList>
            <person name="Newling K."/>
            <person name="Davey J."/>
            <person name="Forrester S."/>
        </authorList>
    </citation>
    <scope>NUCLEOTIDE SEQUENCE [LARGE SCALE GENOMIC DNA]</scope>
    <source>
        <strain evidence="6">Crithidia deanei Carvalho (ATCC PRA-265)</strain>
    </source>
</reference>
<feature type="chain" id="PRO_5029007995" evidence="3">
    <location>
        <begin position="20"/>
        <end position="1845"/>
    </location>
</feature>
<dbReference type="CDD" id="cd00055">
    <property type="entry name" value="EGF_Lam"/>
    <property type="match status" value="2"/>
</dbReference>
<dbReference type="Pfam" id="PF01833">
    <property type="entry name" value="TIG"/>
    <property type="match status" value="1"/>
</dbReference>
<evidence type="ECO:0000313" key="5">
    <source>
        <dbReference type="EMBL" id="CAD2222705.1"/>
    </source>
</evidence>
<dbReference type="PROSITE" id="PS50026">
    <property type="entry name" value="EGF_3"/>
    <property type="match status" value="1"/>
</dbReference>
<feature type="domain" description="EGF-like" evidence="4">
    <location>
        <begin position="83"/>
        <end position="117"/>
    </location>
</feature>
<dbReference type="VEuPathDB" id="TriTrypDB:ADEAN_001025200"/>
<dbReference type="EMBL" id="LR877171">
    <property type="protein sequence ID" value="CAD2222705.1"/>
    <property type="molecule type" value="Genomic_DNA"/>
</dbReference>
<dbReference type="SUPFAM" id="SSF81296">
    <property type="entry name" value="E set domains"/>
    <property type="match status" value="1"/>
</dbReference>
<keyword evidence="1" id="KW-0245">EGF-like domain</keyword>
<keyword evidence="1" id="KW-1015">Disulfide bond</keyword>
<keyword evidence="2" id="KW-0812">Transmembrane</keyword>
<evidence type="ECO:0000256" key="2">
    <source>
        <dbReference type="SAM" id="Phobius"/>
    </source>
</evidence>
<dbReference type="InterPro" id="IPR002049">
    <property type="entry name" value="LE_dom"/>
</dbReference>
<gene>
    <name evidence="5" type="ORF">ADEAN_001025200</name>
</gene>
<dbReference type="PROSITE" id="PS00022">
    <property type="entry name" value="EGF_1"/>
    <property type="match status" value="1"/>
</dbReference>
<feature type="transmembrane region" description="Helical" evidence="2">
    <location>
        <begin position="1139"/>
        <end position="1160"/>
    </location>
</feature>
<keyword evidence="2" id="KW-1133">Transmembrane helix</keyword>
<feature type="transmembrane region" description="Helical" evidence="2">
    <location>
        <begin position="1624"/>
        <end position="1642"/>
    </location>
</feature>
<keyword evidence="2" id="KW-0472">Membrane</keyword>
<dbReference type="Gene3D" id="2.60.40.10">
    <property type="entry name" value="Immunoglobulins"/>
    <property type="match status" value="2"/>
</dbReference>
<dbReference type="InterPro" id="IPR056047">
    <property type="entry name" value="CRMPA-like_DUF7630"/>
</dbReference>
<feature type="transmembrane region" description="Helical" evidence="2">
    <location>
        <begin position="1456"/>
        <end position="1479"/>
    </location>
</feature>
<keyword evidence="3" id="KW-0732">Signal</keyword>
<accession>A0A7G2CT67</accession>
<organism evidence="5 6">
    <name type="scientific">Angomonas deanei</name>
    <dbReference type="NCBI Taxonomy" id="59799"/>
    <lineage>
        <taxon>Eukaryota</taxon>
        <taxon>Discoba</taxon>
        <taxon>Euglenozoa</taxon>
        <taxon>Kinetoplastea</taxon>
        <taxon>Metakinetoplastina</taxon>
        <taxon>Trypanosomatida</taxon>
        <taxon>Trypanosomatidae</taxon>
        <taxon>Strigomonadinae</taxon>
        <taxon>Angomonas</taxon>
    </lineage>
</organism>
<dbReference type="InterPro" id="IPR013783">
    <property type="entry name" value="Ig-like_fold"/>
</dbReference>
<keyword evidence="6" id="KW-1185">Reference proteome</keyword>
<dbReference type="PANTHER" id="PTHR11319:SF35">
    <property type="entry name" value="OUTER MEMBRANE PROTEIN PMPC-RELATED"/>
    <property type="match status" value="1"/>
</dbReference>
<proteinExistence type="predicted"/>
<feature type="transmembrane region" description="Helical" evidence="2">
    <location>
        <begin position="1548"/>
        <end position="1569"/>
    </location>
</feature>
<dbReference type="InterPro" id="IPR000742">
    <property type="entry name" value="EGF"/>
</dbReference>
<name>A0A7G2CT67_9TRYP</name>
<feature type="transmembrane region" description="Helical" evidence="2">
    <location>
        <begin position="1578"/>
        <end position="1604"/>
    </location>
</feature>
<sequence length="1845" mass="203524">MRLAFIFILIVVCCGTVDGIDAKANDLDQRRQPKTRPEVRSGSSKMCPGVLNESCTDEPCIQYGDDTCNHPCVWNTRLQMCLGESSCFANICGGNGVCDWDSGTCVCNENYYGAGCDQYCSVEACFDRLRLPSLRCQEDGSCGCADSPDGHFSSTENMCSLCSYGWYGYSCNLPCTCSAHGTCDRLTGECHCDADAERGYWSGSNCDVCAADYFGDHCDMYSASFTERPPFVIDLAAFNTSSGSTPYFSGALKNMLLGWGNTTLCVEISEDAMNTSQGNDLIGVQGVAVMSNGTGLVLAYNKTHLNVFQQEATCNFFTKTSVNVSTDQPFIDGCITAEKWAAVTGSGVVVSSWGRYELKDDDVVHGKSVRISEENSVNVLAACGDIWCMFYSGFSSSSKIITFSRLSVRNIEVGSFEGDETIWDGFYSPSTSAVSTILMLMTPVNATNSLHLVRFVLSETGTHKVASQLIIKVEGTVQSARMFTSAPFVYIDVITDNGRVLCGVVKQDDNTYTQFSQQFTTSAVSSSARYSFLSPWNWLSYVSLEDTSEKKAIVIVPVTACSVSSVSPSIVDSYGGTTISVSGYGFTKGSVCSIDGVSLETTYKSRTLLECVVARRNRDKDYCENSFVTLYNTASPVRIFAKAAVVLHQVETPELLYALANYGQYVSVGSSTPIRVYGQGFIQSTKLRCKFADGTGWSETTIGNFTSSDEVRCGHPVTRTAPTMKDTGVVSVSVDGTVFSNEVPFTFVGPASGLVIKGEPRVVVRSAAHIQLNTISVLVVDSEGHELRELDTAHVVQLNASSFNSTRQDYNESISPLESLVTLAYSNQTTDGETSFTVYLQNPRVGVGRIEFTSFGFEKNATFTYQVDEGAPYKMLMVVEPCQKIFNTYYKECRQPVVVFQDEASNVVLNLTTLSGQSIPSIEARFFDGERETSIQSNADLSKNGYFTFSNLYPKGAYGTIYHATFFASGFNSIQSSEMSVAPCFVTQFARVGSATCESCPEHGTCNGTFSIGVMDRYWKGGEFAYQLLRCPVEEACRGGQCTEGYTGSLCAVCAPGYGRSGKLCGKCFNSAANIVLVILSIVAIFAALFIIVCLFFQIVGPHKQLFPIVTILVDFLQMANILLIPLGQLPSFIAEFKIFVGIVGFLNLIQVKSVSCLFNVNAHSEFLIAVIIPFGATVLIYIITLYIDVLRKKARMRQRAKQLFLRSIAPFTSARAYYERISELGLDDEPTFASDKTKAVDEFEVQKEKVVQAYSLMDKNRATLATIGQLPTSKAKEVALRLVLDEQGELERYLNDYEAYVSHRETKSSRAKRMRAGQAGIVDHTPSVNTDVMPSTLDHISSSGGEEDTNGAFRMTFAPENEGGNRLQAEGSEQRLSARVSGGYFPLMARIFDRFPRVTPTRFALFGEDEIQPTLVSVEQLGEGVSAEKSGTLGGQQSEGRVPLRFYWPNFRFQYLLLLGIMLIFLYPLVISYCFALVPCRTVNYGRENLSTNVERVVSLLKADLRIDCDSAQHKRYRTAAIVVGSFYGAGVPLGILYFFFFYGGQVGQVVCSAVSLAFGLKTSYLWFVSSHFIRKFILIVILLAVPEPLGSIIALWITFVILGFTQLMSPFTHRRLHRIEMFSQSSLILTQILQLIPFFVMGTDNYSRKTGLVCSILIVIVFCTSIMVMFGCVLLYVFPVKSSKYPSWLLAVFSTSPPAAARQQHSAEKETYNKHAPFSFENYNVNFSEQLLESIIEEEKQASDVLVSKNKNEETENKLFKGVEMNYGAFGKTVHVEFLAQYLEEDLEVTDAYEEANDGFSATTLYLMQKELSMEQGQLLHRIAKLEEFIKYLKHATERFEAK</sequence>
<dbReference type="InterPro" id="IPR014756">
    <property type="entry name" value="Ig_E-set"/>
</dbReference>
<protein>
    <submittedName>
        <fullName evidence="5">IPT/TIG domain containing protein, putative</fullName>
    </submittedName>
</protein>
<comment type="caution">
    <text evidence="1">Lacks conserved residue(s) required for the propagation of feature annotation.</text>
</comment>
<feature type="transmembrane region" description="Helical" evidence="2">
    <location>
        <begin position="1521"/>
        <end position="1542"/>
    </location>
</feature>
<dbReference type="Proteomes" id="UP000515908">
    <property type="component" value="Chromosome 27"/>
</dbReference>